<keyword evidence="4" id="KW-1185">Reference proteome</keyword>
<dbReference type="InterPro" id="IPR032675">
    <property type="entry name" value="LRR_dom_sf"/>
</dbReference>
<dbReference type="SUPFAM" id="SSF52047">
    <property type="entry name" value="RNI-like"/>
    <property type="match status" value="1"/>
</dbReference>
<dbReference type="PANTHER" id="PTHR47186">
    <property type="entry name" value="LEUCINE-RICH REPEAT-CONTAINING PROTEIN 57"/>
    <property type="match status" value="1"/>
</dbReference>
<name>A0A9Q1K2R4_9CARY</name>
<evidence type="ECO:0000256" key="1">
    <source>
        <dbReference type="ARBA" id="ARBA00022737"/>
    </source>
</evidence>
<evidence type="ECO:0000313" key="4">
    <source>
        <dbReference type="Proteomes" id="UP001153076"/>
    </source>
</evidence>
<reference evidence="3" key="1">
    <citation type="submission" date="2022-04" db="EMBL/GenBank/DDBJ databases">
        <title>Carnegiea gigantea Genome sequencing and assembly v2.</title>
        <authorList>
            <person name="Copetti D."/>
            <person name="Sanderson M.J."/>
            <person name="Burquez A."/>
            <person name="Wojciechowski M.F."/>
        </authorList>
    </citation>
    <scope>NUCLEOTIDE SEQUENCE</scope>
    <source>
        <strain evidence="3">SGP5-SGP5p</strain>
        <tissue evidence="3">Aerial part</tissue>
    </source>
</reference>
<dbReference type="EMBL" id="JAKOGI010000420">
    <property type="protein sequence ID" value="KAJ8435332.1"/>
    <property type="molecule type" value="Genomic_DNA"/>
</dbReference>
<evidence type="ECO:0000259" key="2">
    <source>
        <dbReference type="Pfam" id="PF23598"/>
    </source>
</evidence>
<protein>
    <recommendedName>
        <fullName evidence="2">Disease resistance R13L4/SHOC-2-like LRR domain-containing protein</fullName>
    </recommendedName>
</protein>
<dbReference type="InterPro" id="IPR055414">
    <property type="entry name" value="LRR_R13L4/SHOC2-like"/>
</dbReference>
<dbReference type="Proteomes" id="UP001153076">
    <property type="component" value="Unassembled WGS sequence"/>
</dbReference>
<accession>A0A9Q1K2R4</accession>
<dbReference type="Pfam" id="PF23598">
    <property type="entry name" value="LRR_14"/>
    <property type="match status" value="1"/>
</dbReference>
<feature type="domain" description="Disease resistance R13L4/SHOC-2-like LRR" evidence="2">
    <location>
        <begin position="20"/>
        <end position="184"/>
    </location>
</feature>
<proteinExistence type="predicted"/>
<gene>
    <name evidence="3" type="ORF">Cgig2_024319</name>
</gene>
<sequence>MPDSFEADTGHWLRSRWFSPSIQLLSNFRCLWVLDLHALELRTLSSSIANTLENLTLSWTPIRALPDSITELKNLQILALYTCTKLRKLPTNIRKLTNLRSLDIVQCRPLTYMPPGIGDNFLLNSSHSSDCRHEPSTAQLRELKNLSKLRGALQIKILGELKDPAYYEAKEANLGSKHGLIELSMEGNASLYGAVSGK</sequence>
<organism evidence="3 4">
    <name type="scientific">Carnegiea gigantea</name>
    <dbReference type="NCBI Taxonomy" id="171969"/>
    <lineage>
        <taxon>Eukaryota</taxon>
        <taxon>Viridiplantae</taxon>
        <taxon>Streptophyta</taxon>
        <taxon>Embryophyta</taxon>
        <taxon>Tracheophyta</taxon>
        <taxon>Spermatophyta</taxon>
        <taxon>Magnoliopsida</taxon>
        <taxon>eudicotyledons</taxon>
        <taxon>Gunneridae</taxon>
        <taxon>Pentapetalae</taxon>
        <taxon>Caryophyllales</taxon>
        <taxon>Cactineae</taxon>
        <taxon>Cactaceae</taxon>
        <taxon>Cactoideae</taxon>
        <taxon>Echinocereeae</taxon>
        <taxon>Carnegiea</taxon>
    </lineage>
</organism>
<dbReference type="PANTHER" id="PTHR47186:SF13">
    <property type="entry name" value="DISEASE RESISTANCE PROTEIN RGA3"/>
    <property type="match status" value="1"/>
</dbReference>
<dbReference type="AlphaFoldDB" id="A0A9Q1K2R4"/>
<dbReference type="OrthoDB" id="1044810at2759"/>
<dbReference type="Gene3D" id="3.80.10.10">
    <property type="entry name" value="Ribonuclease Inhibitor"/>
    <property type="match status" value="1"/>
</dbReference>
<comment type="caution">
    <text evidence="3">The sequence shown here is derived from an EMBL/GenBank/DDBJ whole genome shotgun (WGS) entry which is preliminary data.</text>
</comment>
<evidence type="ECO:0000313" key="3">
    <source>
        <dbReference type="EMBL" id="KAJ8435332.1"/>
    </source>
</evidence>
<keyword evidence="1" id="KW-0677">Repeat</keyword>